<dbReference type="SMART" id="SM01045">
    <property type="entry name" value="BURP"/>
    <property type="match status" value="1"/>
</dbReference>
<feature type="region of interest" description="Disordered" evidence="1">
    <location>
        <begin position="267"/>
        <end position="286"/>
    </location>
</feature>
<keyword evidence="2" id="KW-0732">Signal</keyword>
<keyword evidence="5" id="KW-1185">Reference proteome</keyword>
<dbReference type="InterPro" id="IPR004873">
    <property type="entry name" value="BURP_dom"/>
</dbReference>
<dbReference type="Proteomes" id="UP001189624">
    <property type="component" value="Chromosome 9"/>
</dbReference>
<dbReference type="AlphaFoldDB" id="A0AA86SYD9"/>
<protein>
    <recommendedName>
        <fullName evidence="3">BURP domain-containing protein</fullName>
    </recommendedName>
</protein>
<reference evidence="4" key="1">
    <citation type="submission" date="2023-10" db="EMBL/GenBank/DDBJ databases">
        <authorList>
            <person name="Domelevo Entfellner J.-B."/>
        </authorList>
    </citation>
    <scope>NUCLEOTIDE SEQUENCE</scope>
</reference>
<sequence>MELHYLPLLFSLSVILMTAQAALPPEVYWERMLPNTPIPKAITDIPKLDVKDIVAVNTIYNYGVKKSEDQFPSIYYSGTKKIESEDQLPSLYIYNAKKTESKYQLLSVYNYGAKKIESEDQLPSQYTYGAKKTESEDQLPSQYTYGAKKTESEDQLPSQYTYGAKKTESEYQLPSQYTYGAKKIESEDQLPSQYTYGAKKTESEDQLPSQYTYGAKKTESEDQLPSQYTYGAKKTESEDQLPSQYTYGAKKTESEDQLPSQYTYGAKKTESEDQLPTQYTYGTKKTESKDQIPSLYSYGTKKTESKDQIPSLYTYDIKIIESEDQFSPFSDAKRSLSQEIQMTPTANYHRHEIANSIIVFSPEKLKGGAKLDAQLNKRRYEIPLLSRQIAQSIPISAAKINETFKMLSIKPRSEEAKIVKEVINACEIPGITGEERHCVTSLESMVDLMTSKFGKNAYVISTEVERENKYQKFIVKDGVRTLAEDKIISCHPLRYPYVVFLCHQMPNVTAYLMPLVGEDGTRVKGVALCHKDTSEWDPNHVFLQALNIKPGDTACHIFPEGHLVWFAK</sequence>
<evidence type="ECO:0000259" key="3">
    <source>
        <dbReference type="PROSITE" id="PS51277"/>
    </source>
</evidence>
<evidence type="ECO:0000313" key="5">
    <source>
        <dbReference type="Proteomes" id="UP001189624"/>
    </source>
</evidence>
<dbReference type="EMBL" id="OY731406">
    <property type="protein sequence ID" value="CAJ1975176.1"/>
    <property type="molecule type" value="Genomic_DNA"/>
</dbReference>
<name>A0AA86SYD9_9FABA</name>
<feature type="compositionally biased region" description="Polar residues" evidence="1">
    <location>
        <begin position="274"/>
        <end position="283"/>
    </location>
</feature>
<dbReference type="PROSITE" id="PS51277">
    <property type="entry name" value="BURP"/>
    <property type="match status" value="1"/>
</dbReference>
<evidence type="ECO:0000256" key="1">
    <source>
        <dbReference type="SAM" id="MobiDB-lite"/>
    </source>
</evidence>
<gene>
    <name evidence="4" type="ORF">AYBTSS11_LOCUS27278</name>
</gene>
<feature type="domain" description="BURP" evidence="3">
    <location>
        <begin position="359"/>
        <end position="568"/>
    </location>
</feature>
<proteinExistence type="predicted"/>
<dbReference type="InterPro" id="IPR044816">
    <property type="entry name" value="BURP"/>
</dbReference>
<feature type="signal peptide" evidence="2">
    <location>
        <begin position="1"/>
        <end position="21"/>
    </location>
</feature>
<evidence type="ECO:0000256" key="2">
    <source>
        <dbReference type="SAM" id="SignalP"/>
    </source>
</evidence>
<dbReference type="Gramene" id="rna-AYBTSS11_LOCUS27278">
    <property type="protein sequence ID" value="CAJ1975176.1"/>
    <property type="gene ID" value="gene-AYBTSS11_LOCUS27278"/>
</dbReference>
<feature type="chain" id="PRO_5041686486" description="BURP domain-containing protein" evidence="2">
    <location>
        <begin position="22"/>
        <end position="568"/>
    </location>
</feature>
<dbReference type="PANTHER" id="PTHR31236:SF2">
    <property type="entry name" value="BURP DOMAIN PROTEIN RD22"/>
    <property type="match status" value="1"/>
</dbReference>
<accession>A0AA86SYD9</accession>
<dbReference type="Pfam" id="PF03181">
    <property type="entry name" value="BURP"/>
    <property type="match status" value="1"/>
</dbReference>
<evidence type="ECO:0000313" key="4">
    <source>
        <dbReference type="EMBL" id="CAJ1975176.1"/>
    </source>
</evidence>
<organism evidence="4 5">
    <name type="scientific">Sphenostylis stenocarpa</name>
    <dbReference type="NCBI Taxonomy" id="92480"/>
    <lineage>
        <taxon>Eukaryota</taxon>
        <taxon>Viridiplantae</taxon>
        <taxon>Streptophyta</taxon>
        <taxon>Embryophyta</taxon>
        <taxon>Tracheophyta</taxon>
        <taxon>Spermatophyta</taxon>
        <taxon>Magnoliopsida</taxon>
        <taxon>eudicotyledons</taxon>
        <taxon>Gunneridae</taxon>
        <taxon>Pentapetalae</taxon>
        <taxon>rosids</taxon>
        <taxon>fabids</taxon>
        <taxon>Fabales</taxon>
        <taxon>Fabaceae</taxon>
        <taxon>Papilionoideae</taxon>
        <taxon>50 kb inversion clade</taxon>
        <taxon>NPAAA clade</taxon>
        <taxon>indigoferoid/millettioid clade</taxon>
        <taxon>Phaseoleae</taxon>
        <taxon>Sphenostylis</taxon>
    </lineage>
</organism>
<dbReference type="PANTHER" id="PTHR31236">
    <property type="entry name" value="BURP DOMAIN PROTEIN USPL1-LIKE"/>
    <property type="match status" value="1"/>
</dbReference>